<evidence type="ECO:0000256" key="3">
    <source>
        <dbReference type="RuleBase" id="RU000461"/>
    </source>
</evidence>
<dbReference type="Gene3D" id="1.10.630.10">
    <property type="entry name" value="Cytochrome P450"/>
    <property type="match status" value="1"/>
</dbReference>
<keyword evidence="2 3" id="KW-0408">Iron</keyword>
<comment type="caution">
    <text evidence="4">The sequence shown here is derived from an EMBL/GenBank/DDBJ whole genome shotgun (WGS) entry which is preliminary data.</text>
</comment>
<accession>A0AA37L710</accession>
<dbReference type="GeneID" id="73324031"/>
<comment type="similarity">
    <text evidence="3">Belongs to the cytochrome P450 family.</text>
</comment>
<evidence type="ECO:0000256" key="2">
    <source>
        <dbReference type="ARBA" id="ARBA00023004"/>
    </source>
</evidence>
<keyword evidence="3" id="KW-0560">Oxidoreductase</keyword>
<keyword evidence="3 4" id="KW-0503">Monooxygenase</keyword>
<protein>
    <submittedName>
        <fullName evidence="4">Cyrochrome P450 monooxygenase asqL</fullName>
    </submittedName>
</protein>
<evidence type="ECO:0000256" key="1">
    <source>
        <dbReference type="ARBA" id="ARBA00022723"/>
    </source>
</evidence>
<dbReference type="InterPro" id="IPR036396">
    <property type="entry name" value="Cyt_P450_sf"/>
</dbReference>
<evidence type="ECO:0000313" key="4">
    <source>
        <dbReference type="EMBL" id="GKT43048.1"/>
    </source>
</evidence>
<keyword evidence="1 3" id="KW-0479">Metal-binding</keyword>
<evidence type="ECO:0000313" key="5">
    <source>
        <dbReference type="Proteomes" id="UP001055115"/>
    </source>
</evidence>
<gene>
    <name evidence="4" type="ORF">ColSpa_03229</name>
</gene>
<dbReference type="InterPro" id="IPR036866">
    <property type="entry name" value="RibonucZ/Hydroxyglut_hydro"/>
</dbReference>
<organism evidence="4 5">
    <name type="scientific">Colletotrichum spaethianum</name>
    <dbReference type="NCBI Taxonomy" id="700344"/>
    <lineage>
        <taxon>Eukaryota</taxon>
        <taxon>Fungi</taxon>
        <taxon>Dikarya</taxon>
        <taxon>Ascomycota</taxon>
        <taxon>Pezizomycotina</taxon>
        <taxon>Sordariomycetes</taxon>
        <taxon>Hypocreomycetidae</taxon>
        <taxon>Glomerellales</taxon>
        <taxon>Glomerellaceae</taxon>
        <taxon>Colletotrichum</taxon>
        <taxon>Colletotrichum spaethianum species complex</taxon>
    </lineage>
</organism>
<dbReference type="PROSITE" id="PS00086">
    <property type="entry name" value="CYTOCHROME_P450"/>
    <property type="match status" value="1"/>
</dbReference>
<dbReference type="Proteomes" id="UP001055115">
    <property type="component" value="Unassembled WGS sequence"/>
</dbReference>
<name>A0AA37L710_9PEZI</name>
<dbReference type="SUPFAM" id="SSF56281">
    <property type="entry name" value="Metallo-hydrolase/oxidoreductase"/>
    <property type="match status" value="1"/>
</dbReference>
<dbReference type="EMBL" id="BQXU01000006">
    <property type="protein sequence ID" value="GKT43048.1"/>
    <property type="molecule type" value="Genomic_DNA"/>
</dbReference>
<proteinExistence type="inferred from homology"/>
<dbReference type="GO" id="GO:0004497">
    <property type="term" value="F:monooxygenase activity"/>
    <property type="evidence" value="ECO:0007669"/>
    <property type="project" value="UniProtKB-KW"/>
</dbReference>
<dbReference type="AlphaFoldDB" id="A0AA37L710"/>
<dbReference type="InterPro" id="IPR017972">
    <property type="entry name" value="Cyt_P450_CS"/>
</dbReference>
<dbReference type="GO" id="GO:0016705">
    <property type="term" value="F:oxidoreductase activity, acting on paired donors, with incorporation or reduction of molecular oxygen"/>
    <property type="evidence" value="ECO:0007669"/>
    <property type="project" value="InterPro"/>
</dbReference>
<dbReference type="InterPro" id="IPR001128">
    <property type="entry name" value="Cyt_P450"/>
</dbReference>
<dbReference type="Pfam" id="PF00067">
    <property type="entry name" value="p450"/>
    <property type="match status" value="1"/>
</dbReference>
<keyword evidence="5" id="KW-1185">Reference proteome</keyword>
<dbReference type="GO" id="GO:0005506">
    <property type="term" value="F:iron ion binding"/>
    <property type="evidence" value="ECO:0007669"/>
    <property type="project" value="InterPro"/>
</dbReference>
<dbReference type="GO" id="GO:0020037">
    <property type="term" value="F:heme binding"/>
    <property type="evidence" value="ECO:0007669"/>
    <property type="project" value="InterPro"/>
</dbReference>
<keyword evidence="3" id="KW-0349">Heme</keyword>
<reference evidence="4 5" key="1">
    <citation type="submission" date="2022-03" db="EMBL/GenBank/DDBJ databases">
        <title>Genome data of Colletotrichum spp.</title>
        <authorList>
            <person name="Utami Y.D."/>
            <person name="Hiruma K."/>
        </authorList>
    </citation>
    <scope>NUCLEOTIDE SEQUENCE [LARGE SCALE GENOMIC DNA]</scope>
    <source>
        <strain evidence="4 5">MAFF 239500</strain>
    </source>
</reference>
<sequence length="96" mass="11154">MSPHTVHTNVGVWGPTARSFNPDRWLVPNAKTLEQYHVPFSKGYRMCIGQNLATAKGITIFHETWLEKPTLMKRYLELDDVEEIDYILISHAHFDQ</sequence>
<dbReference type="SUPFAM" id="SSF48264">
    <property type="entry name" value="Cytochrome P450"/>
    <property type="match status" value="1"/>
</dbReference>
<dbReference type="RefSeq" id="XP_049125398.1">
    <property type="nucleotide sequence ID" value="XM_049269441.1"/>
</dbReference>